<name>A0AAN9VS10_9ORTH</name>
<dbReference type="EMBL" id="JAZDUA010000621">
    <property type="protein sequence ID" value="KAK7790511.1"/>
    <property type="molecule type" value="Genomic_DNA"/>
</dbReference>
<protein>
    <submittedName>
        <fullName evidence="3">Uncharacterized protein</fullName>
    </submittedName>
</protein>
<reference evidence="3 4" key="1">
    <citation type="submission" date="2024-03" db="EMBL/GenBank/DDBJ databases">
        <title>The genome assembly and annotation of the cricket Gryllus longicercus Weissman &amp; Gray.</title>
        <authorList>
            <person name="Szrajer S."/>
            <person name="Gray D."/>
            <person name="Ylla G."/>
        </authorList>
    </citation>
    <scope>NUCLEOTIDE SEQUENCE [LARGE SCALE GENOMIC DNA]</scope>
    <source>
        <strain evidence="3">DAG 2021-001</strain>
        <tissue evidence="3">Whole body minus gut</tissue>
    </source>
</reference>
<evidence type="ECO:0000256" key="1">
    <source>
        <dbReference type="SAM" id="Coils"/>
    </source>
</evidence>
<evidence type="ECO:0000313" key="3">
    <source>
        <dbReference type="EMBL" id="KAK7862218.1"/>
    </source>
</evidence>
<evidence type="ECO:0000313" key="2">
    <source>
        <dbReference type="EMBL" id="KAK7790511.1"/>
    </source>
</evidence>
<feature type="coiled-coil region" evidence="1">
    <location>
        <begin position="106"/>
        <end position="154"/>
    </location>
</feature>
<comment type="caution">
    <text evidence="3">The sequence shown here is derived from an EMBL/GenBank/DDBJ whole genome shotgun (WGS) entry which is preliminary data.</text>
</comment>
<keyword evidence="4" id="KW-1185">Reference proteome</keyword>
<sequence length="175" mass="21018">MKETKMRDERDFWKAEVSCKRSNNKYLREEFEIMRKRNKFLESCRTERERLQKEVRFLENMEIVQTGSLENVDEILKDYRVSTKANDLVSHTSFLKQEMLRSVAEKEGLINKLHEAESKVVSLTEQVRRLEEKLKTQNEENHNLRKEINHATEEQYSIKKKNNALQRALLLPTFE</sequence>
<accession>A0AAN9VS10</accession>
<organism evidence="3 4">
    <name type="scientific">Gryllus longicercus</name>
    <dbReference type="NCBI Taxonomy" id="2509291"/>
    <lineage>
        <taxon>Eukaryota</taxon>
        <taxon>Metazoa</taxon>
        <taxon>Ecdysozoa</taxon>
        <taxon>Arthropoda</taxon>
        <taxon>Hexapoda</taxon>
        <taxon>Insecta</taxon>
        <taxon>Pterygota</taxon>
        <taxon>Neoptera</taxon>
        <taxon>Polyneoptera</taxon>
        <taxon>Orthoptera</taxon>
        <taxon>Ensifera</taxon>
        <taxon>Gryllidea</taxon>
        <taxon>Grylloidea</taxon>
        <taxon>Gryllidae</taxon>
        <taxon>Gryllinae</taxon>
        <taxon>Gryllus</taxon>
    </lineage>
</organism>
<keyword evidence="1" id="KW-0175">Coiled coil</keyword>
<proteinExistence type="predicted"/>
<dbReference type="Proteomes" id="UP001378592">
    <property type="component" value="Unassembled WGS sequence"/>
</dbReference>
<dbReference type="EMBL" id="JAZDUA010000287">
    <property type="protein sequence ID" value="KAK7862218.1"/>
    <property type="molecule type" value="Genomic_DNA"/>
</dbReference>
<evidence type="ECO:0000313" key="4">
    <source>
        <dbReference type="Proteomes" id="UP001378592"/>
    </source>
</evidence>
<dbReference type="AlphaFoldDB" id="A0AAN9VS10"/>
<gene>
    <name evidence="2" type="ORF">R5R35_008496</name>
    <name evidence="3" type="ORF">R5R35_010696</name>
</gene>